<accession>A0ABD3L9M6</accession>
<feature type="chain" id="PRO_5044787495" evidence="1">
    <location>
        <begin position="23"/>
        <end position="203"/>
    </location>
</feature>
<evidence type="ECO:0000313" key="3">
    <source>
        <dbReference type="Proteomes" id="UP001634007"/>
    </source>
</evidence>
<keyword evidence="3" id="KW-1185">Reference proteome</keyword>
<proteinExistence type="predicted"/>
<feature type="signal peptide" evidence="1">
    <location>
        <begin position="1"/>
        <end position="22"/>
    </location>
</feature>
<dbReference type="AlphaFoldDB" id="A0ABD3L9M6"/>
<dbReference type="Proteomes" id="UP001634007">
    <property type="component" value="Unassembled WGS sequence"/>
</dbReference>
<comment type="caution">
    <text evidence="2">The sequence shown here is derived from an EMBL/GenBank/DDBJ whole genome shotgun (WGS) entry which is preliminary data.</text>
</comment>
<evidence type="ECO:0000256" key="1">
    <source>
        <dbReference type="SAM" id="SignalP"/>
    </source>
</evidence>
<name>A0ABD3L9M6_EUCGL</name>
<sequence>MLWKLHNFAFVTPFSCPQVVNAAAIVDPLSNQAIAGACDEVCSRQTPKTEVGAECSSSTKSSAEMTRWTKHESCLQRCSSGGAEQVKTSISCLYPRWWVDEQTGRSSSFWHPLRHAAMVAIESSAARDRRLFPDVRYKDEATKEKFILPLQSLKQKDGKLMATTYAFPLHVKEILASLSSMTMAYKYHLLICYKVHHLFSTFV</sequence>
<organism evidence="2 3">
    <name type="scientific">Eucalyptus globulus</name>
    <name type="common">Tasmanian blue gum</name>
    <dbReference type="NCBI Taxonomy" id="34317"/>
    <lineage>
        <taxon>Eukaryota</taxon>
        <taxon>Viridiplantae</taxon>
        <taxon>Streptophyta</taxon>
        <taxon>Embryophyta</taxon>
        <taxon>Tracheophyta</taxon>
        <taxon>Spermatophyta</taxon>
        <taxon>Magnoliopsida</taxon>
        <taxon>eudicotyledons</taxon>
        <taxon>Gunneridae</taxon>
        <taxon>Pentapetalae</taxon>
        <taxon>rosids</taxon>
        <taxon>malvids</taxon>
        <taxon>Myrtales</taxon>
        <taxon>Myrtaceae</taxon>
        <taxon>Myrtoideae</taxon>
        <taxon>Eucalypteae</taxon>
        <taxon>Eucalyptus</taxon>
    </lineage>
</organism>
<evidence type="ECO:0000313" key="2">
    <source>
        <dbReference type="EMBL" id="KAL3747263.1"/>
    </source>
</evidence>
<dbReference type="EMBL" id="JBJKBG010000003">
    <property type="protein sequence ID" value="KAL3747263.1"/>
    <property type="molecule type" value="Genomic_DNA"/>
</dbReference>
<keyword evidence="1" id="KW-0732">Signal</keyword>
<protein>
    <submittedName>
        <fullName evidence="2">Uncharacterized protein</fullName>
    </submittedName>
</protein>
<reference evidence="2 3" key="1">
    <citation type="submission" date="2024-11" db="EMBL/GenBank/DDBJ databases">
        <title>Chromosome-level genome assembly of Eucalyptus globulus Labill. provides insights into its genome evolution.</title>
        <authorList>
            <person name="Li X."/>
        </authorList>
    </citation>
    <scope>NUCLEOTIDE SEQUENCE [LARGE SCALE GENOMIC DNA]</scope>
    <source>
        <strain evidence="2">CL2024</strain>
        <tissue evidence="2">Fresh tender leaves</tissue>
    </source>
</reference>
<gene>
    <name evidence="2" type="ORF">ACJRO7_016098</name>
</gene>